<accession>A0A0N0NMY9</accession>
<dbReference type="Pfam" id="PF00583">
    <property type="entry name" value="Acetyltransf_1"/>
    <property type="match status" value="1"/>
</dbReference>
<dbReference type="Gene3D" id="3.40.630.30">
    <property type="match status" value="1"/>
</dbReference>
<gene>
    <name evidence="2" type="ORF">AB675_10575</name>
</gene>
<dbReference type="STRING" id="1664694.A0A0N0NMY9"/>
<dbReference type="OrthoDB" id="2115692at2759"/>
<dbReference type="PANTHER" id="PTHR42791:SF14">
    <property type="entry name" value="N-ACETYLTRANSFERASE DOMAIN-CONTAINING PROTEIN"/>
    <property type="match status" value="1"/>
</dbReference>
<dbReference type="RefSeq" id="XP_018000732.1">
    <property type="nucleotide sequence ID" value="XM_018139357.1"/>
</dbReference>
<evidence type="ECO:0000313" key="2">
    <source>
        <dbReference type="EMBL" id="KPI40769.1"/>
    </source>
</evidence>
<dbReference type="SUPFAM" id="SSF55729">
    <property type="entry name" value="Acyl-CoA N-acyltransferases (Nat)"/>
    <property type="match status" value="1"/>
</dbReference>
<dbReference type="VEuPathDB" id="FungiDB:AB675_10575"/>
<dbReference type="EMBL" id="LFJN01000011">
    <property type="protein sequence ID" value="KPI40769.1"/>
    <property type="molecule type" value="Genomic_DNA"/>
</dbReference>
<organism evidence="2 3">
    <name type="scientific">Cyphellophora attinorum</name>
    <dbReference type="NCBI Taxonomy" id="1664694"/>
    <lineage>
        <taxon>Eukaryota</taxon>
        <taxon>Fungi</taxon>
        <taxon>Dikarya</taxon>
        <taxon>Ascomycota</taxon>
        <taxon>Pezizomycotina</taxon>
        <taxon>Eurotiomycetes</taxon>
        <taxon>Chaetothyriomycetidae</taxon>
        <taxon>Chaetothyriales</taxon>
        <taxon>Cyphellophoraceae</taxon>
        <taxon>Cyphellophora</taxon>
    </lineage>
</organism>
<protein>
    <recommendedName>
        <fullName evidence="1">N-acetyltransferase domain-containing protein</fullName>
    </recommendedName>
</protein>
<dbReference type="AlphaFoldDB" id="A0A0N0NMY9"/>
<dbReference type="PROSITE" id="PS51186">
    <property type="entry name" value="GNAT"/>
    <property type="match status" value="1"/>
</dbReference>
<dbReference type="InterPro" id="IPR016181">
    <property type="entry name" value="Acyl_CoA_acyltransferase"/>
</dbReference>
<dbReference type="InterPro" id="IPR000182">
    <property type="entry name" value="GNAT_dom"/>
</dbReference>
<dbReference type="CDD" id="cd04301">
    <property type="entry name" value="NAT_SF"/>
    <property type="match status" value="1"/>
</dbReference>
<name>A0A0N0NMY9_9EURO</name>
<feature type="domain" description="N-acetyltransferase" evidence="1">
    <location>
        <begin position="58"/>
        <end position="210"/>
    </location>
</feature>
<dbReference type="Proteomes" id="UP000038010">
    <property type="component" value="Unassembled WGS sequence"/>
</dbReference>
<dbReference type="GeneID" id="28731237"/>
<sequence length="213" mass="23886">MPLRLFPAVDADATRAFEIEHLAYANVGDPISSLMFPGPMPADANDRRAEDVLNEKAKDPSTVWMKVVDDELDGLMIAFAEWHVYSVPGAVPEPKIRSFGPGSNPEVCEWFLGTMDRRRTELMGGKPHIFLKFLHTDPAHQKRGAGSMLIRWGLEKAEEMKLPAYLEASKVGKPLYLKHGFKEIDRIEYDLSKFGGEGIDVVVNMLKPYSDEP</sequence>
<keyword evidence="3" id="KW-1185">Reference proteome</keyword>
<comment type="caution">
    <text evidence="2">The sequence shown here is derived from an EMBL/GenBank/DDBJ whole genome shotgun (WGS) entry which is preliminary data.</text>
</comment>
<proteinExistence type="predicted"/>
<evidence type="ECO:0000259" key="1">
    <source>
        <dbReference type="PROSITE" id="PS51186"/>
    </source>
</evidence>
<evidence type="ECO:0000313" key="3">
    <source>
        <dbReference type="Proteomes" id="UP000038010"/>
    </source>
</evidence>
<dbReference type="InterPro" id="IPR052523">
    <property type="entry name" value="Trichothecene_AcTrans"/>
</dbReference>
<dbReference type="GO" id="GO:0016747">
    <property type="term" value="F:acyltransferase activity, transferring groups other than amino-acyl groups"/>
    <property type="evidence" value="ECO:0007669"/>
    <property type="project" value="InterPro"/>
</dbReference>
<dbReference type="PANTHER" id="PTHR42791">
    <property type="entry name" value="GNAT FAMILY ACETYLTRANSFERASE"/>
    <property type="match status" value="1"/>
</dbReference>
<reference evidence="2 3" key="1">
    <citation type="submission" date="2015-06" db="EMBL/GenBank/DDBJ databases">
        <title>Draft genome of the ant-associated black yeast Phialophora attae CBS 131958.</title>
        <authorList>
            <person name="Moreno L.F."/>
            <person name="Stielow B.J."/>
            <person name="de Hoog S."/>
            <person name="Vicente V.A."/>
            <person name="Weiss V.A."/>
            <person name="de Vries M."/>
            <person name="Cruz L.M."/>
            <person name="Souza E.M."/>
        </authorList>
    </citation>
    <scope>NUCLEOTIDE SEQUENCE [LARGE SCALE GENOMIC DNA]</scope>
    <source>
        <strain evidence="2 3">CBS 131958</strain>
    </source>
</reference>